<sequence length="40" mass="4751">MDWVPVVFIVFKVLVFGTCMFRAIKWHHDEGKKKKNKDAT</sequence>
<comment type="caution">
    <text evidence="2">The sequence shown here is derived from an EMBL/GenBank/DDBJ whole genome shotgun (WGS) entry which is preliminary data.</text>
</comment>
<keyword evidence="1" id="KW-0812">Transmembrane</keyword>
<evidence type="ECO:0000313" key="2">
    <source>
        <dbReference type="EMBL" id="RCW76396.1"/>
    </source>
</evidence>
<gene>
    <name evidence="2" type="ORF">DES41_1011002</name>
</gene>
<feature type="transmembrane region" description="Helical" evidence="1">
    <location>
        <begin position="6"/>
        <end position="24"/>
    </location>
</feature>
<dbReference type="AlphaFoldDB" id="A0A368YAM5"/>
<organism evidence="2 3">
    <name type="scientific">Pseudorhodoferax soli</name>
    <dbReference type="NCBI Taxonomy" id="545864"/>
    <lineage>
        <taxon>Bacteria</taxon>
        <taxon>Pseudomonadati</taxon>
        <taxon>Pseudomonadota</taxon>
        <taxon>Betaproteobacteria</taxon>
        <taxon>Burkholderiales</taxon>
        <taxon>Comamonadaceae</taxon>
    </lineage>
</organism>
<dbReference type="Proteomes" id="UP000252884">
    <property type="component" value="Unassembled WGS sequence"/>
</dbReference>
<keyword evidence="3" id="KW-1185">Reference proteome</keyword>
<reference evidence="2 3" key="1">
    <citation type="submission" date="2018-07" db="EMBL/GenBank/DDBJ databases">
        <title>Genomic Encyclopedia of Type Strains, Phase IV (KMG-IV): sequencing the most valuable type-strain genomes for metagenomic binning, comparative biology and taxonomic classification.</title>
        <authorList>
            <person name="Goeker M."/>
        </authorList>
    </citation>
    <scope>NUCLEOTIDE SEQUENCE [LARGE SCALE GENOMIC DNA]</scope>
    <source>
        <strain evidence="2 3">DSM 21634</strain>
    </source>
</reference>
<evidence type="ECO:0000313" key="3">
    <source>
        <dbReference type="Proteomes" id="UP000252884"/>
    </source>
</evidence>
<keyword evidence="1" id="KW-1133">Transmembrane helix</keyword>
<keyword evidence="1" id="KW-0472">Membrane</keyword>
<name>A0A368YAM5_9BURK</name>
<proteinExistence type="predicted"/>
<evidence type="ECO:0000256" key="1">
    <source>
        <dbReference type="SAM" id="Phobius"/>
    </source>
</evidence>
<protein>
    <submittedName>
        <fullName evidence="2">Uncharacterized protein</fullName>
    </submittedName>
</protein>
<accession>A0A368YAM5</accession>
<dbReference type="RefSeq" id="WP_281277163.1">
    <property type="nucleotide sequence ID" value="NZ_QPJK01000001.1"/>
</dbReference>
<dbReference type="EMBL" id="QPJK01000001">
    <property type="protein sequence ID" value="RCW76396.1"/>
    <property type="molecule type" value="Genomic_DNA"/>
</dbReference>